<keyword evidence="1" id="KW-0472">Membrane</keyword>
<keyword evidence="1" id="KW-1133">Transmembrane helix</keyword>
<sequence length="88" mass="8867">MGARSGLARALAASGRLRRLALVLGLTPGMVIVLLLAPVLRNPILMVLGLVLLAAVLAASRALEAWATRLSAAVGAPAPPLAPPSETV</sequence>
<evidence type="ECO:0000313" key="2">
    <source>
        <dbReference type="EMBL" id="ABZ74340.1"/>
    </source>
</evidence>
<feature type="transmembrane region" description="Helical" evidence="1">
    <location>
        <begin position="44"/>
        <end position="63"/>
    </location>
</feature>
<dbReference type="HOGENOM" id="CLU_2463423_0_0_5"/>
<gene>
    <name evidence="2" type="ordered locus">Caul_5220</name>
</gene>
<accession>B0T9G5</accession>
<keyword evidence="2" id="KW-0614">Plasmid</keyword>
<name>B0T9G5_CAUSK</name>
<proteinExistence type="predicted"/>
<feature type="transmembrane region" description="Helical" evidence="1">
    <location>
        <begin position="20"/>
        <end position="38"/>
    </location>
</feature>
<geneLocation type="plasmid" evidence="2">
    <name>pCAUL01</name>
</geneLocation>
<organism evidence="2">
    <name type="scientific">Caulobacter sp. (strain K31)</name>
    <dbReference type="NCBI Taxonomy" id="366602"/>
    <lineage>
        <taxon>Bacteria</taxon>
        <taxon>Pseudomonadati</taxon>
        <taxon>Pseudomonadota</taxon>
        <taxon>Alphaproteobacteria</taxon>
        <taxon>Caulobacterales</taxon>
        <taxon>Caulobacteraceae</taxon>
        <taxon>Caulobacter</taxon>
    </lineage>
</organism>
<reference evidence="2" key="1">
    <citation type="submission" date="2008-01" db="EMBL/GenBank/DDBJ databases">
        <title>Complete sequence of plasmid1 pCAUL01 of Caulobacter sp. K31.</title>
        <authorList>
            <consortium name="US DOE Joint Genome Institute"/>
            <person name="Copeland A."/>
            <person name="Lucas S."/>
            <person name="Lapidus A."/>
            <person name="Barry K."/>
            <person name="Glavina del Rio T."/>
            <person name="Dalin E."/>
            <person name="Tice H."/>
            <person name="Pitluck S."/>
            <person name="Bruce D."/>
            <person name="Goodwin L."/>
            <person name="Thompson L.S."/>
            <person name="Brettin T."/>
            <person name="Detter J.C."/>
            <person name="Han C."/>
            <person name="Schmutz J."/>
            <person name="Larimer F."/>
            <person name="Land M."/>
            <person name="Hauser L."/>
            <person name="Kyrpides N."/>
            <person name="Kim E."/>
            <person name="Stephens C."/>
            <person name="Richardson P."/>
        </authorList>
    </citation>
    <scope>NUCLEOTIDE SEQUENCE [LARGE SCALE GENOMIC DNA]</scope>
    <source>
        <plasmid evidence="2">K31</plasmid>
        <plasmid evidence="2">pCAUL01</plasmid>
    </source>
</reference>
<evidence type="ECO:0000256" key="1">
    <source>
        <dbReference type="SAM" id="Phobius"/>
    </source>
</evidence>
<keyword evidence="1" id="KW-0812">Transmembrane</keyword>
<dbReference type="KEGG" id="cak:Caul_5220"/>
<protein>
    <submittedName>
        <fullName evidence="2">Uncharacterized protein</fullName>
    </submittedName>
</protein>
<dbReference type="AlphaFoldDB" id="B0T9G5"/>
<dbReference type="EMBL" id="CP000928">
    <property type="protein sequence ID" value="ABZ74340.1"/>
    <property type="molecule type" value="Genomic_DNA"/>
</dbReference>